<dbReference type="SUPFAM" id="SSF48371">
    <property type="entry name" value="ARM repeat"/>
    <property type="match status" value="1"/>
</dbReference>
<comment type="caution">
    <text evidence="1">The sequence shown here is derived from an EMBL/GenBank/DDBJ whole genome shotgun (WGS) entry which is preliminary data.</text>
</comment>
<dbReference type="InterPro" id="IPR021133">
    <property type="entry name" value="HEAT_type_2"/>
</dbReference>
<keyword evidence="2" id="KW-1185">Reference proteome</keyword>
<accession>A0A3D8YF89</accession>
<evidence type="ECO:0000313" key="1">
    <source>
        <dbReference type="EMBL" id="REA63263.1"/>
    </source>
</evidence>
<reference evidence="1 2" key="1">
    <citation type="submission" date="2018-07" db="EMBL/GenBank/DDBJ databases">
        <title>Dyadobacter roseus sp. nov., isolated from rose rhizosphere soil.</title>
        <authorList>
            <person name="Chen L."/>
        </authorList>
    </citation>
    <scope>NUCLEOTIDE SEQUENCE [LARGE SCALE GENOMIC DNA]</scope>
    <source>
        <strain evidence="1 2">RS19</strain>
    </source>
</reference>
<protein>
    <submittedName>
        <fullName evidence="1">DNA alkylation repair protein</fullName>
    </submittedName>
</protein>
<gene>
    <name evidence="1" type="ORF">DSL64_06510</name>
</gene>
<dbReference type="PROSITE" id="PS50077">
    <property type="entry name" value="HEAT_REPEAT"/>
    <property type="match status" value="1"/>
</dbReference>
<dbReference type="RefSeq" id="WP_115829851.1">
    <property type="nucleotide sequence ID" value="NZ_QNUL01000003.1"/>
</dbReference>
<dbReference type="Proteomes" id="UP000256373">
    <property type="component" value="Unassembled WGS sequence"/>
</dbReference>
<name>A0A3D8YF89_9BACT</name>
<evidence type="ECO:0000313" key="2">
    <source>
        <dbReference type="Proteomes" id="UP000256373"/>
    </source>
</evidence>
<dbReference type="EMBL" id="QNUL01000003">
    <property type="protein sequence ID" value="REA63263.1"/>
    <property type="molecule type" value="Genomic_DNA"/>
</dbReference>
<dbReference type="OrthoDB" id="9797162at2"/>
<dbReference type="AlphaFoldDB" id="A0A3D8YF89"/>
<sequence length="367" mass="41783">MSTLLKDLYSPSFYNKLAGSLEVSLDQFDKAAFIDGIFTNQFADMELKDRMRHTARVLNSYLPARFSDSVAALKQIIAQLLKDNFRAGSLEFAFLPDYIENYGIDDYPNAVIALEFMTQFITCEFAVRPFLIRYPDEMLKQMLVWSQHPEPTVRRLASEGTRPRLPWAMAVPYLKQTPELVLPILENLKYDSSESVRRSVANSLNDIAKSHPHIVLETAKKWSGQSKETDAIIRHGARTLLKQGNAAILDYYGLTANNISMSAIELESSEIRVGENLSFSFTVQNESAIARTIRLEYAIYYMKANGLLSKKVFKISERSYAALERSTIGRKQSFRPITTRTFYSGLHKLSLIVNGEEKTIIEFRLDV</sequence>
<organism evidence="1 2">
    <name type="scientific">Dyadobacter luteus</name>
    <dbReference type="NCBI Taxonomy" id="2259619"/>
    <lineage>
        <taxon>Bacteria</taxon>
        <taxon>Pseudomonadati</taxon>
        <taxon>Bacteroidota</taxon>
        <taxon>Cytophagia</taxon>
        <taxon>Cytophagales</taxon>
        <taxon>Spirosomataceae</taxon>
        <taxon>Dyadobacter</taxon>
    </lineage>
</organism>
<proteinExistence type="predicted"/>
<dbReference type="Gene3D" id="1.25.40.290">
    <property type="entry name" value="ARM repeat domains"/>
    <property type="match status" value="1"/>
</dbReference>
<dbReference type="InterPro" id="IPR016024">
    <property type="entry name" value="ARM-type_fold"/>
</dbReference>